<evidence type="ECO:0000256" key="1">
    <source>
        <dbReference type="SAM" id="Phobius"/>
    </source>
</evidence>
<dbReference type="EMBL" id="QJKJ01000033">
    <property type="protein sequence ID" value="RDY14663.1"/>
    <property type="molecule type" value="Genomic_DNA"/>
</dbReference>
<feature type="transmembrane region" description="Helical" evidence="1">
    <location>
        <begin position="296"/>
        <end position="313"/>
    </location>
</feature>
<evidence type="ECO:0000313" key="2">
    <source>
        <dbReference type="EMBL" id="RDY14663.1"/>
    </source>
</evidence>
<dbReference type="AlphaFoldDB" id="A0A371II17"/>
<feature type="transmembrane region" description="Helical" evidence="1">
    <location>
        <begin position="269"/>
        <end position="290"/>
    </location>
</feature>
<reference evidence="2" key="1">
    <citation type="submission" date="2018-05" db="EMBL/GenBank/DDBJ databases">
        <title>Draft genome of Mucuna pruriens seed.</title>
        <authorList>
            <person name="Nnadi N.E."/>
            <person name="Vos R."/>
            <person name="Hasami M.H."/>
            <person name="Devisetty U.K."/>
            <person name="Aguiy J.C."/>
        </authorList>
    </citation>
    <scope>NUCLEOTIDE SEQUENCE [LARGE SCALE GENOMIC DNA]</scope>
    <source>
        <strain evidence="2">JCA_2017</strain>
    </source>
</reference>
<keyword evidence="1" id="KW-0472">Membrane</keyword>
<keyword evidence="3" id="KW-1185">Reference proteome</keyword>
<accession>A0A371II17</accession>
<sequence length="458" mass="52383">MKTSFLCGSSNLNRFFVLKILPTSCLGVPRPTPSCMTLIVSFSLYANSCYWLSSFMTTLEKRFITTSMPRRKRRLINCTQIPFQVFYKFGQLLPCGGYGGRYSLQFHVSYKFCYEASICYHRFNFSTLRRPSFPFSTLRRPSFPIFHLSVVNPSLIVVGLLPTPLNFHCSKLYHNNNLKIGTLTRVLYHIVANPQHMTYEASLSNLNLVNANIFTKITIFILNFICLIVLSNHKLITPFFFVVLLGQILYVFATSCIKRIKVALALSSLIHYVSFTLSLLLESLIILFALKHINKLVLLNASIYFFECISLGYSSPHKGYKCMTFNDKIFILKDIIFNKSKFSLVIAQSTPPTIVPHFRSYPLGVISTISTPYLAPLIFTILTPPPLFFILPLDMLLNFLLPLFPFLHCLPLHLVQLILILPLSLFPLHLNINIPCKLNMNMVLSNLVFILLDLFLRV</sequence>
<name>A0A371II17_MUCPR</name>
<gene>
    <name evidence="2" type="ORF">CR513_00245</name>
</gene>
<keyword evidence="1" id="KW-1133">Transmembrane helix</keyword>
<protein>
    <submittedName>
        <fullName evidence="2">Uncharacterized protein</fullName>
    </submittedName>
</protein>
<evidence type="ECO:0000313" key="3">
    <source>
        <dbReference type="Proteomes" id="UP000257109"/>
    </source>
</evidence>
<feature type="transmembrane region" description="Helical" evidence="1">
    <location>
        <begin position="213"/>
        <end position="230"/>
    </location>
</feature>
<feature type="non-terminal residue" evidence="2">
    <location>
        <position position="1"/>
    </location>
</feature>
<feature type="transmembrane region" description="Helical" evidence="1">
    <location>
        <begin position="414"/>
        <end position="432"/>
    </location>
</feature>
<organism evidence="2 3">
    <name type="scientific">Mucuna pruriens</name>
    <name type="common">Velvet bean</name>
    <name type="synonym">Dolichos pruriens</name>
    <dbReference type="NCBI Taxonomy" id="157652"/>
    <lineage>
        <taxon>Eukaryota</taxon>
        <taxon>Viridiplantae</taxon>
        <taxon>Streptophyta</taxon>
        <taxon>Embryophyta</taxon>
        <taxon>Tracheophyta</taxon>
        <taxon>Spermatophyta</taxon>
        <taxon>Magnoliopsida</taxon>
        <taxon>eudicotyledons</taxon>
        <taxon>Gunneridae</taxon>
        <taxon>Pentapetalae</taxon>
        <taxon>rosids</taxon>
        <taxon>fabids</taxon>
        <taxon>Fabales</taxon>
        <taxon>Fabaceae</taxon>
        <taxon>Papilionoideae</taxon>
        <taxon>50 kb inversion clade</taxon>
        <taxon>NPAAA clade</taxon>
        <taxon>indigoferoid/millettioid clade</taxon>
        <taxon>Phaseoleae</taxon>
        <taxon>Mucuna</taxon>
    </lineage>
</organism>
<comment type="caution">
    <text evidence="2">The sequence shown here is derived from an EMBL/GenBank/DDBJ whole genome shotgun (WGS) entry which is preliminary data.</text>
</comment>
<proteinExistence type="predicted"/>
<feature type="transmembrane region" description="Helical" evidence="1">
    <location>
        <begin position="236"/>
        <end position="257"/>
    </location>
</feature>
<dbReference type="Proteomes" id="UP000257109">
    <property type="component" value="Unassembled WGS sequence"/>
</dbReference>
<keyword evidence="1" id="KW-0812">Transmembrane</keyword>